<protein>
    <submittedName>
        <fullName evidence="1">Uncharacterized protein</fullName>
    </submittedName>
</protein>
<name>A0A5B7EB32_PORTR</name>
<dbReference type="EMBL" id="VSRR010002172">
    <property type="protein sequence ID" value="MPC29994.1"/>
    <property type="molecule type" value="Genomic_DNA"/>
</dbReference>
<dbReference type="Proteomes" id="UP000324222">
    <property type="component" value="Unassembled WGS sequence"/>
</dbReference>
<comment type="caution">
    <text evidence="1">The sequence shown here is derived from an EMBL/GenBank/DDBJ whole genome shotgun (WGS) entry which is preliminary data.</text>
</comment>
<gene>
    <name evidence="1" type="ORF">E2C01_023248</name>
</gene>
<sequence>MKFVPTHRSFQHCLEGDGKLENISKKYYAKRNKKKSICVASGHPSALFRCAANHPLIVSTILLCLRASTQYRPVFSGVN</sequence>
<organism evidence="1 2">
    <name type="scientific">Portunus trituberculatus</name>
    <name type="common">Swimming crab</name>
    <name type="synonym">Neptunus trituberculatus</name>
    <dbReference type="NCBI Taxonomy" id="210409"/>
    <lineage>
        <taxon>Eukaryota</taxon>
        <taxon>Metazoa</taxon>
        <taxon>Ecdysozoa</taxon>
        <taxon>Arthropoda</taxon>
        <taxon>Crustacea</taxon>
        <taxon>Multicrustacea</taxon>
        <taxon>Malacostraca</taxon>
        <taxon>Eumalacostraca</taxon>
        <taxon>Eucarida</taxon>
        <taxon>Decapoda</taxon>
        <taxon>Pleocyemata</taxon>
        <taxon>Brachyura</taxon>
        <taxon>Eubrachyura</taxon>
        <taxon>Portunoidea</taxon>
        <taxon>Portunidae</taxon>
        <taxon>Portuninae</taxon>
        <taxon>Portunus</taxon>
    </lineage>
</organism>
<keyword evidence="2" id="KW-1185">Reference proteome</keyword>
<evidence type="ECO:0000313" key="1">
    <source>
        <dbReference type="EMBL" id="MPC29994.1"/>
    </source>
</evidence>
<accession>A0A5B7EB32</accession>
<evidence type="ECO:0000313" key="2">
    <source>
        <dbReference type="Proteomes" id="UP000324222"/>
    </source>
</evidence>
<proteinExistence type="predicted"/>
<reference evidence="1 2" key="1">
    <citation type="submission" date="2019-05" db="EMBL/GenBank/DDBJ databases">
        <title>Another draft genome of Portunus trituberculatus and its Hox gene families provides insights of decapod evolution.</title>
        <authorList>
            <person name="Jeong J.-H."/>
            <person name="Song I."/>
            <person name="Kim S."/>
            <person name="Choi T."/>
            <person name="Kim D."/>
            <person name="Ryu S."/>
            <person name="Kim W."/>
        </authorList>
    </citation>
    <scope>NUCLEOTIDE SEQUENCE [LARGE SCALE GENOMIC DNA]</scope>
    <source>
        <tissue evidence="1">Muscle</tissue>
    </source>
</reference>
<dbReference type="AlphaFoldDB" id="A0A5B7EB32"/>